<feature type="non-terminal residue" evidence="1">
    <location>
        <position position="53"/>
    </location>
</feature>
<proteinExistence type="predicted"/>
<reference evidence="1" key="1">
    <citation type="submission" date="2023-05" db="EMBL/GenBank/DDBJ databases">
        <authorList>
            <person name="Stuckert A."/>
        </authorList>
    </citation>
    <scope>NUCLEOTIDE SEQUENCE</scope>
</reference>
<dbReference type="EMBL" id="CATNWA010018950">
    <property type="protein sequence ID" value="CAI9610448.1"/>
    <property type="molecule type" value="Genomic_DNA"/>
</dbReference>
<name>A0ABN9GPH3_9NEOB</name>
<evidence type="ECO:0000313" key="1">
    <source>
        <dbReference type="EMBL" id="CAI9610448.1"/>
    </source>
</evidence>
<evidence type="ECO:0000313" key="2">
    <source>
        <dbReference type="Proteomes" id="UP001162483"/>
    </source>
</evidence>
<protein>
    <submittedName>
        <fullName evidence="1">Uncharacterized protein</fullName>
    </submittedName>
</protein>
<sequence length="53" mass="6056">MADLKLSIENGLSVNELMRLKRLNQQKKDSTTYSLWSISVPCFPQQPNSCERG</sequence>
<accession>A0ABN9GPH3</accession>
<gene>
    <name evidence="1" type="ORF">SPARVUS_LOCUS14415148</name>
</gene>
<keyword evidence="2" id="KW-1185">Reference proteome</keyword>
<dbReference type="Proteomes" id="UP001162483">
    <property type="component" value="Unassembled WGS sequence"/>
</dbReference>
<organism evidence="1 2">
    <name type="scientific">Staurois parvus</name>
    <dbReference type="NCBI Taxonomy" id="386267"/>
    <lineage>
        <taxon>Eukaryota</taxon>
        <taxon>Metazoa</taxon>
        <taxon>Chordata</taxon>
        <taxon>Craniata</taxon>
        <taxon>Vertebrata</taxon>
        <taxon>Euteleostomi</taxon>
        <taxon>Amphibia</taxon>
        <taxon>Batrachia</taxon>
        <taxon>Anura</taxon>
        <taxon>Neobatrachia</taxon>
        <taxon>Ranoidea</taxon>
        <taxon>Ranidae</taxon>
        <taxon>Staurois</taxon>
    </lineage>
</organism>
<comment type="caution">
    <text evidence="1">The sequence shown here is derived from an EMBL/GenBank/DDBJ whole genome shotgun (WGS) entry which is preliminary data.</text>
</comment>